<comment type="caution">
    <text evidence="1">The sequence shown here is derived from an EMBL/GenBank/DDBJ whole genome shotgun (WGS) entry which is preliminary data.</text>
</comment>
<keyword evidence="2" id="KW-1185">Reference proteome</keyword>
<dbReference type="AlphaFoldDB" id="A0A5M3XDY4"/>
<gene>
    <name evidence="1" type="ORF">Aple_027230</name>
</gene>
<name>A0A5M3XDY4_9ACTN</name>
<dbReference type="Proteomes" id="UP000377595">
    <property type="component" value="Unassembled WGS sequence"/>
</dbReference>
<dbReference type="Gene3D" id="1.10.3290.10">
    <property type="entry name" value="Fido-like domain"/>
    <property type="match status" value="1"/>
</dbReference>
<sequence>MSIDPYLDPASGVLRNNLGISDLRRLRTVEAGLTLTALADLGTQVIAALTG</sequence>
<organism evidence="1 2">
    <name type="scientific">Acrocarpospora pleiomorpha</name>
    <dbReference type="NCBI Taxonomy" id="90975"/>
    <lineage>
        <taxon>Bacteria</taxon>
        <taxon>Bacillati</taxon>
        <taxon>Actinomycetota</taxon>
        <taxon>Actinomycetes</taxon>
        <taxon>Streptosporangiales</taxon>
        <taxon>Streptosporangiaceae</taxon>
        <taxon>Acrocarpospora</taxon>
    </lineage>
</organism>
<proteinExistence type="predicted"/>
<dbReference type="InterPro" id="IPR036597">
    <property type="entry name" value="Fido-like_dom_sf"/>
</dbReference>
<accession>A0A5M3XDY4</accession>
<dbReference type="EMBL" id="BLAF01000013">
    <property type="protein sequence ID" value="GES19827.1"/>
    <property type="molecule type" value="Genomic_DNA"/>
</dbReference>
<dbReference type="RefSeq" id="WP_218038307.1">
    <property type="nucleotide sequence ID" value="NZ_BAAAHM010000023.1"/>
</dbReference>
<evidence type="ECO:0000313" key="1">
    <source>
        <dbReference type="EMBL" id="GES19827.1"/>
    </source>
</evidence>
<reference evidence="1 2" key="1">
    <citation type="submission" date="2019-10" db="EMBL/GenBank/DDBJ databases">
        <title>Whole genome shotgun sequence of Acrocarpospora pleiomorpha NBRC 16267.</title>
        <authorList>
            <person name="Ichikawa N."/>
            <person name="Kimura A."/>
            <person name="Kitahashi Y."/>
            <person name="Komaki H."/>
            <person name="Oguchi A."/>
        </authorList>
    </citation>
    <scope>NUCLEOTIDE SEQUENCE [LARGE SCALE GENOMIC DNA]</scope>
    <source>
        <strain evidence="1 2">NBRC 16267</strain>
    </source>
</reference>
<protein>
    <submittedName>
        <fullName evidence="1">Uncharacterized protein</fullName>
    </submittedName>
</protein>
<evidence type="ECO:0000313" key="2">
    <source>
        <dbReference type="Proteomes" id="UP000377595"/>
    </source>
</evidence>